<sequence>MVMSVFDFDRFGKHGQIGEISIPLGKVDLATTIERCDLIQTPPENRLGEVCLALRYVPNKNKLTVVVMECKNLKKMDVLGLSDPYVKIYLMMQKKRLEKKKTTIKMKTLNPYYNESFSFDVSPEKMQRVHLQVTVSDYDRVGSNERIGHVIIGSNANGVALKQWQDVLATPRRSVAQWHELPLSLMGTLEMLQNIHIVILLLLLLPALNIQCLNYIFHGTNILEKSEYWQNNIGPCENDQIHFDEREITVASIATSLHSQKIDLPTNGILFFGNGTELGKLGNWQCEKRQNAKVKKVKTDAIADVYFKQSQPLGFYNGSNWIVSKNGIQWRPALHVLQIPSSQDTAIIPSDSGTRILLEDFVTVGALVLAGQNISNETFNDSFLPSIEGQYQFDLAPKLKSARSIDGINFQWPKFRNIVTIVGETEAKHSAGQFNSNLEAEANLQKLALICSYQQCQSKTAPKCSRMLRPIGHCCEICGSMLRFRATLFNFDKFQKQVENYKKENRIVNKYELDIASLRIDHNDSLPQYQIVVLAREDATHPFDEQIYRGILKDLAGFVQNNFGVLHSMTVTEIEEIVSVDFHSFVKDDLILALISLLAVSAIVIGVILAIRRNFDFTNFRGLSKQNSVYEAVHWRGAKTEDELELLRNEGPISHTVRDGVQNSSMKSASEYSSTFENIAFDEEIVDDIKEK</sequence>
<proteinExistence type="predicted"/>
<dbReference type="InterPro" id="IPR000008">
    <property type="entry name" value="C2_dom"/>
</dbReference>
<dbReference type="PROSITE" id="PS50004">
    <property type="entry name" value="C2"/>
    <property type="match status" value="1"/>
</dbReference>
<dbReference type="PANTHER" id="PTHR10024:SF221">
    <property type="entry name" value="C2 DOMAIN-CONTAINING PROTEIN"/>
    <property type="match status" value="1"/>
</dbReference>
<dbReference type="Gene3D" id="2.60.40.150">
    <property type="entry name" value="C2 domain"/>
    <property type="match status" value="1"/>
</dbReference>
<dbReference type="Proteomes" id="UP000270924">
    <property type="component" value="Unassembled WGS sequence"/>
</dbReference>
<dbReference type="EMBL" id="UYWW01000671">
    <property type="protein sequence ID" value="VDM09060.1"/>
    <property type="molecule type" value="Genomic_DNA"/>
</dbReference>
<evidence type="ECO:0000259" key="3">
    <source>
        <dbReference type="PROSITE" id="PS50004"/>
    </source>
</evidence>
<organism evidence="4 5">
    <name type="scientific">Wuchereria bancrofti</name>
    <dbReference type="NCBI Taxonomy" id="6293"/>
    <lineage>
        <taxon>Eukaryota</taxon>
        <taxon>Metazoa</taxon>
        <taxon>Ecdysozoa</taxon>
        <taxon>Nematoda</taxon>
        <taxon>Chromadorea</taxon>
        <taxon>Rhabditida</taxon>
        <taxon>Spirurina</taxon>
        <taxon>Spiruromorpha</taxon>
        <taxon>Filarioidea</taxon>
        <taxon>Onchocercidae</taxon>
        <taxon>Wuchereria</taxon>
    </lineage>
</organism>
<dbReference type="GO" id="GO:0048791">
    <property type="term" value="P:calcium ion-regulated exocytosis of neurotransmitter"/>
    <property type="evidence" value="ECO:0007669"/>
    <property type="project" value="TreeGrafter"/>
</dbReference>
<dbReference type="GO" id="GO:0000149">
    <property type="term" value="F:SNARE binding"/>
    <property type="evidence" value="ECO:0007669"/>
    <property type="project" value="TreeGrafter"/>
</dbReference>
<feature type="transmembrane region" description="Helical" evidence="2">
    <location>
        <begin position="590"/>
        <end position="611"/>
    </location>
</feature>
<dbReference type="GO" id="GO:0030424">
    <property type="term" value="C:axon"/>
    <property type="evidence" value="ECO:0007669"/>
    <property type="project" value="TreeGrafter"/>
</dbReference>
<dbReference type="SUPFAM" id="SSF49562">
    <property type="entry name" value="C2 domain (Calcium/lipid-binding domain, CaLB)"/>
    <property type="match status" value="1"/>
</dbReference>
<dbReference type="InterPro" id="IPR026112">
    <property type="entry name" value="AMN"/>
</dbReference>
<dbReference type="FunFam" id="2.60.40.150:FF:000039">
    <property type="entry name" value="Synaptotagmin 11"/>
    <property type="match status" value="1"/>
</dbReference>
<dbReference type="GO" id="GO:0005544">
    <property type="term" value="F:calcium-dependent phospholipid binding"/>
    <property type="evidence" value="ECO:0007669"/>
    <property type="project" value="TreeGrafter"/>
</dbReference>
<dbReference type="Pfam" id="PF14828">
    <property type="entry name" value="Amnionless"/>
    <property type="match status" value="2"/>
</dbReference>
<dbReference type="PRINTS" id="PR00360">
    <property type="entry name" value="C2DOMAIN"/>
</dbReference>
<keyword evidence="2" id="KW-0812">Transmembrane</keyword>
<reference evidence="4 5" key="1">
    <citation type="submission" date="2018-11" db="EMBL/GenBank/DDBJ databases">
        <authorList>
            <consortium name="Pathogen Informatics"/>
        </authorList>
    </citation>
    <scope>NUCLEOTIDE SEQUENCE [LARGE SCALE GENOMIC DNA]</scope>
</reference>
<evidence type="ECO:0000256" key="2">
    <source>
        <dbReference type="SAM" id="Phobius"/>
    </source>
</evidence>
<keyword evidence="5" id="KW-1185">Reference proteome</keyword>
<dbReference type="PANTHER" id="PTHR10024">
    <property type="entry name" value="SYNAPTOTAGMIN"/>
    <property type="match status" value="1"/>
</dbReference>
<dbReference type="GO" id="GO:0005509">
    <property type="term" value="F:calcium ion binding"/>
    <property type="evidence" value="ECO:0007669"/>
    <property type="project" value="TreeGrafter"/>
</dbReference>
<dbReference type="GO" id="GO:0031045">
    <property type="term" value="C:dense core granule"/>
    <property type="evidence" value="ECO:0007669"/>
    <property type="project" value="TreeGrafter"/>
</dbReference>
<dbReference type="GO" id="GO:0001786">
    <property type="term" value="F:phosphatidylserine binding"/>
    <property type="evidence" value="ECO:0007669"/>
    <property type="project" value="TreeGrafter"/>
</dbReference>
<keyword evidence="2" id="KW-0472">Membrane</keyword>
<dbReference type="FunCoup" id="A0A3P7DGY0">
    <property type="interactions" value="1"/>
</dbReference>
<evidence type="ECO:0000256" key="1">
    <source>
        <dbReference type="ARBA" id="ARBA00022737"/>
    </source>
</evidence>
<protein>
    <recommendedName>
        <fullName evidence="3">C2 domain-containing protein</fullName>
    </recommendedName>
</protein>
<dbReference type="GO" id="GO:0030276">
    <property type="term" value="F:clathrin binding"/>
    <property type="evidence" value="ECO:0007669"/>
    <property type="project" value="TreeGrafter"/>
</dbReference>
<dbReference type="GO" id="GO:0005886">
    <property type="term" value="C:plasma membrane"/>
    <property type="evidence" value="ECO:0007669"/>
    <property type="project" value="TreeGrafter"/>
</dbReference>
<dbReference type="Pfam" id="PF00168">
    <property type="entry name" value="C2"/>
    <property type="match status" value="2"/>
</dbReference>
<accession>A0A3P7DGY0</accession>
<dbReference type="OrthoDB" id="5872647at2759"/>
<gene>
    <name evidence="4" type="ORF">WBA_LOCUS2446</name>
</gene>
<dbReference type="CDD" id="cd08402">
    <property type="entry name" value="C2B_Synaptotagmin-1"/>
    <property type="match status" value="1"/>
</dbReference>
<evidence type="ECO:0000313" key="4">
    <source>
        <dbReference type="EMBL" id="VDM09060.1"/>
    </source>
</evidence>
<keyword evidence="1" id="KW-0677">Repeat</keyword>
<evidence type="ECO:0000313" key="5">
    <source>
        <dbReference type="Proteomes" id="UP000270924"/>
    </source>
</evidence>
<dbReference type="SMART" id="SM00239">
    <property type="entry name" value="C2"/>
    <property type="match status" value="1"/>
</dbReference>
<name>A0A3P7DGY0_WUCBA</name>
<feature type="domain" description="C2" evidence="3">
    <location>
        <begin position="46"/>
        <end position="179"/>
    </location>
</feature>
<keyword evidence="2" id="KW-1133">Transmembrane helix</keyword>
<dbReference type="GO" id="GO:0030672">
    <property type="term" value="C:synaptic vesicle membrane"/>
    <property type="evidence" value="ECO:0007669"/>
    <property type="project" value="TreeGrafter"/>
</dbReference>
<dbReference type="InParanoid" id="A0A3P7DGY0"/>
<dbReference type="AlphaFoldDB" id="A0A3P7DGY0"/>
<dbReference type="PRINTS" id="PR00399">
    <property type="entry name" value="SYNAPTOTAGMN"/>
</dbReference>
<dbReference type="InterPro" id="IPR001565">
    <property type="entry name" value="Synaptotagmin"/>
</dbReference>
<dbReference type="GO" id="GO:0048488">
    <property type="term" value="P:synaptic vesicle endocytosis"/>
    <property type="evidence" value="ECO:0007669"/>
    <property type="project" value="TreeGrafter"/>
</dbReference>
<dbReference type="InterPro" id="IPR035892">
    <property type="entry name" value="C2_domain_sf"/>
</dbReference>